<dbReference type="InterPro" id="IPR011009">
    <property type="entry name" value="Kinase-like_dom_sf"/>
</dbReference>
<gene>
    <name evidence="3" type="ORF">RhiirA1_463035</name>
</gene>
<dbReference type="OrthoDB" id="346907at2759"/>
<dbReference type="VEuPathDB" id="FungiDB:RhiirA1_463035"/>
<dbReference type="InterPro" id="IPR001245">
    <property type="entry name" value="Ser-Thr/Tyr_kinase_cat_dom"/>
</dbReference>
<dbReference type="GO" id="GO:0004674">
    <property type="term" value="F:protein serine/threonine kinase activity"/>
    <property type="evidence" value="ECO:0007669"/>
    <property type="project" value="TreeGrafter"/>
</dbReference>
<name>A0A2I1EV03_9GLOM</name>
<dbReference type="VEuPathDB" id="FungiDB:FUN_025480"/>
<reference evidence="3 4" key="2">
    <citation type="submission" date="2017-10" db="EMBL/GenBank/DDBJ databases">
        <title>Genome analyses suggest a sexual origin of heterokaryosis in a supposedly ancient asexual fungus.</title>
        <authorList>
            <person name="Corradi N."/>
            <person name="Sedzielewska K."/>
            <person name="Noel J."/>
            <person name="Charron P."/>
            <person name="Farinelli L."/>
            <person name="Marton T."/>
            <person name="Kruger M."/>
            <person name="Pelin A."/>
            <person name="Brachmann A."/>
            <person name="Corradi N."/>
        </authorList>
    </citation>
    <scope>NUCLEOTIDE SEQUENCE [LARGE SCALE GENOMIC DNA]</scope>
    <source>
        <strain evidence="3 4">A1</strain>
    </source>
</reference>
<evidence type="ECO:0000313" key="3">
    <source>
        <dbReference type="EMBL" id="PKC64003.1"/>
    </source>
</evidence>
<reference evidence="3 4" key="1">
    <citation type="submission" date="2017-10" db="EMBL/GenBank/DDBJ databases">
        <title>Extensive intraspecific genome diversity in a model arbuscular mycorrhizal fungus.</title>
        <authorList>
            <person name="Chen E.C.H."/>
            <person name="Morin E."/>
            <person name="Baudet D."/>
            <person name="Noel J."/>
            <person name="Ndikumana S."/>
            <person name="Charron P."/>
            <person name="St-Onge C."/>
            <person name="Giorgi J."/>
            <person name="Grigoriev I.V."/>
            <person name="Roux C."/>
            <person name="Martin F.M."/>
            <person name="Corradi N."/>
        </authorList>
    </citation>
    <scope>NUCLEOTIDE SEQUENCE [LARGE SCALE GENOMIC DNA]</scope>
    <source>
        <strain evidence="3 4">A1</strain>
    </source>
</reference>
<dbReference type="PANTHER" id="PTHR44329:SF298">
    <property type="entry name" value="MIXED LINEAGE KINASE DOMAIN-LIKE PROTEIN"/>
    <property type="match status" value="1"/>
</dbReference>
<dbReference type="Proteomes" id="UP000232688">
    <property type="component" value="Unassembled WGS sequence"/>
</dbReference>
<dbReference type="InterPro" id="IPR000719">
    <property type="entry name" value="Prot_kinase_dom"/>
</dbReference>
<dbReference type="VEuPathDB" id="FungiDB:RhiirFUN_024870"/>
<comment type="caution">
    <text evidence="3">The sequence shown here is derived from an EMBL/GenBank/DDBJ whole genome shotgun (WGS) entry which is preliminary data.</text>
</comment>
<dbReference type="EMBL" id="LLXH01000679">
    <property type="protein sequence ID" value="PKC64003.1"/>
    <property type="molecule type" value="Genomic_DNA"/>
</dbReference>
<organism evidence="3 4">
    <name type="scientific">Rhizophagus irregularis</name>
    <dbReference type="NCBI Taxonomy" id="588596"/>
    <lineage>
        <taxon>Eukaryota</taxon>
        <taxon>Fungi</taxon>
        <taxon>Fungi incertae sedis</taxon>
        <taxon>Mucoromycota</taxon>
        <taxon>Glomeromycotina</taxon>
        <taxon>Glomeromycetes</taxon>
        <taxon>Glomerales</taxon>
        <taxon>Glomeraceae</taxon>
        <taxon>Rhizophagus</taxon>
    </lineage>
</organism>
<dbReference type="Gene3D" id="1.10.510.10">
    <property type="entry name" value="Transferase(Phosphotransferase) domain 1"/>
    <property type="match status" value="1"/>
</dbReference>
<dbReference type="PRINTS" id="PR00109">
    <property type="entry name" value="TYRKINASE"/>
</dbReference>
<sequence>MPACNYHNPLILLSIFKILKNVKFLTKLVRWRFVFRQNRLILPLFIQLAVLMRIGFTRELAFALFHALTSEEMYLDKTLSSQLNPDDIKVISNENTNTEEIYEYPKGDSCKVCKKKYESTFNWCVVCDIKRLQDDFPNWSSGHQELDKIIRKNQLNADSHTNYIEWIPYEKFTDIKKISEGGFGIVYSATWIEGPRWKWDDEKMQWVAYGPRKIALKTLKCDIITKRREEFFKEVEYHSICVGIKRIVHCFGVTRNPDTGNYMMVTNFANEGDLASYIKKHQQELTWERILRLSRDIAKALRELHRKELIHCDLHSGNILNHVTCYGITWTWIADLGLCLKEEASQTRNQVYGRFEYIAPEVHRQKLYSKAADVYSFGIILWELTSCRTPFSDMIRDIALELEIIKGKRPNIVEGTPPAFAKLMQDCWHEDPNLRPNMEDVYKRIWSFSNSIIKGNRKDKYGFKAAEEDRSFRLQSMTKQINPKFTYGRILSADVNYLSTKIIIYTPIPSTIRSIMDSCCIKDSTNNIKKESKATENQKLLFKVNSGRGMEIVVGSSSILSLPPIIIHSQLFD</sequence>
<keyword evidence="2" id="KW-0067">ATP-binding</keyword>
<dbReference type="InterPro" id="IPR051681">
    <property type="entry name" value="Ser/Thr_Kinases-Pseudokinases"/>
</dbReference>
<evidence type="ECO:0000256" key="1">
    <source>
        <dbReference type="ARBA" id="ARBA00022741"/>
    </source>
</evidence>
<dbReference type="AlphaFoldDB" id="A0A2I1EV03"/>
<dbReference type="SUPFAM" id="SSF56112">
    <property type="entry name" value="Protein kinase-like (PK-like)"/>
    <property type="match status" value="1"/>
</dbReference>
<keyword evidence="1" id="KW-0547">Nucleotide-binding</keyword>
<dbReference type="PANTHER" id="PTHR44329">
    <property type="entry name" value="SERINE/THREONINE-PROTEIN KINASE TNNI3K-RELATED"/>
    <property type="match status" value="1"/>
</dbReference>
<keyword evidence="3" id="KW-0418">Kinase</keyword>
<evidence type="ECO:0000313" key="4">
    <source>
        <dbReference type="Proteomes" id="UP000232688"/>
    </source>
</evidence>
<dbReference type="Pfam" id="PF07714">
    <property type="entry name" value="PK_Tyr_Ser-Thr"/>
    <property type="match status" value="1"/>
</dbReference>
<accession>A0A2I1EV03</accession>
<protein>
    <submittedName>
        <fullName evidence="3">Kinase-like protein</fullName>
    </submittedName>
</protein>
<dbReference type="PROSITE" id="PS50011">
    <property type="entry name" value="PROTEIN_KINASE_DOM"/>
    <property type="match status" value="1"/>
</dbReference>
<keyword evidence="3" id="KW-0808">Transferase</keyword>
<dbReference type="GO" id="GO:0005524">
    <property type="term" value="F:ATP binding"/>
    <property type="evidence" value="ECO:0007669"/>
    <property type="project" value="UniProtKB-KW"/>
</dbReference>
<proteinExistence type="predicted"/>
<evidence type="ECO:0000256" key="2">
    <source>
        <dbReference type="ARBA" id="ARBA00022840"/>
    </source>
</evidence>